<evidence type="ECO:0000313" key="2">
    <source>
        <dbReference type="EMBL" id="SNV16509.1"/>
    </source>
</evidence>
<accession>A0AAX2H1E2</accession>
<dbReference type="RefSeq" id="WP_066430484.1">
    <property type="nucleotide sequence ID" value="NZ_CP014227.1"/>
</dbReference>
<dbReference type="Proteomes" id="UP000215539">
    <property type="component" value="Chromosome 1"/>
</dbReference>
<name>A0AAX2H1E2_9FLAO</name>
<dbReference type="KEGG" id="chg:AXF12_09145"/>
<reference evidence="2 4" key="2">
    <citation type="submission" date="2017-06" db="EMBL/GenBank/DDBJ databases">
        <authorList>
            <consortium name="Pathogen Informatics"/>
        </authorList>
    </citation>
    <scope>NUCLEOTIDE SEQUENCE [LARGE SCALE GENOMIC DNA]</scope>
    <source>
        <strain evidence="2 4">NCTC12947</strain>
    </source>
</reference>
<evidence type="ECO:0000313" key="4">
    <source>
        <dbReference type="Proteomes" id="UP000215539"/>
    </source>
</evidence>
<evidence type="ECO:0000313" key="3">
    <source>
        <dbReference type="Proteomes" id="UP000065822"/>
    </source>
</evidence>
<gene>
    <name evidence="1" type="ORF">AXF12_09145</name>
    <name evidence="2" type="ORF">SAMEA44541418_02331</name>
</gene>
<dbReference type="InterPro" id="IPR053865">
    <property type="entry name" value="DUF6934"/>
</dbReference>
<sequence>MSYPRYTYKAGKYLTSFEFVSVGKRGSIKKVVGYAPMSNPRIYNLGFGDWNEETQEVDDSNGDMVKVLSTVVATMYEFTEVYPEIAVYATGSNETRTRLYRINIAKHLAILQQDFYVYGQNSDGSFETFEVNKEYIGFMVKRK</sequence>
<protein>
    <submittedName>
        <fullName evidence="2">Uncharacterized protein</fullName>
    </submittedName>
</protein>
<dbReference type="AlphaFoldDB" id="A0AAX2H1E2"/>
<dbReference type="EMBL" id="CP014227">
    <property type="protein sequence ID" value="AMD85662.1"/>
    <property type="molecule type" value="Genomic_DNA"/>
</dbReference>
<organism evidence="2 4">
    <name type="scientific">Capnocytophaga haemolytica</name>
    <dbReference type="NCBI Taxonomy" id="45243"/>
    <lineage>
        <taxon>Bacteria</taxon>
        <taxon>Pseudomonadati</taxon>
        <taxon>Bacteroidota</taxon>
        <taxon>Flavobacteriia</taxon>
        <taxon>Flavobacteriales</taxon>
        <taxon>Flavobacteriaceae</taxon>
        <taxon>Capnocytophaga</taxon>
    </lineage>
</organism>
<evidence type="ECO:0000313" key="1">
    <source>
        <dbReference type="EMBL" id="AMD85662.1"/>
    </source>
</evidence>
<proteinExistence type="predicted"/>
<keyword evidence="3" id="KW-1185">Reference proteome</keyword>
<dbReference type="Pfam" id="PF22028">
    <property type="entry name" value="DUF6934"/>
    <property type="match status" value="1"/>
</dbReference>
<reference evidence="1 3" key="1">
    <citation type="submission" date="2016-02" db="EMBL/GenBank/DDBJ databases">
        <authorList>
            <person name="Holder M.E."/>
            <person name="Ajami N.J."/>
            <person name="Petrosino J.F."/>
        </authorList>
    </citation>
    <scope>NUCLEOTIDE SEQUENCE [LARGE SCALE GENOMIC DNA]</scope>
    <source>
        <strain evidence="1 3">CCUG 32990</strain>
    </source>
</reference>
<dbReference type="Proteomes" id="UP000065822">
    <property type="component" value="Chromosome"/>
</dbReference>
<dbReference type="EMBL" id="LT906449">
    <property type="protein sequence ID" value="SNV16509.1"/>
    <property type="molecule type" value="Genomic_DNA"/>
</dbReference>